<evidence type="ECO:0000256" key="2">
    <source>
        <dbReference type="ARBA" id="ARBA00004325"/>
    </source>
</evidence>
<keyword evidence="5 9" id="KW-1133">Transmembrane helix</keyword>
<comment type="caution">
    <text evidence="10">The sequence shown here is derived from an EMBL/GenBank/DDBJ whole genome shotgun (WGS) entry which is preliminary data.</text>
</comment>
<dbReference type="GO" id="GO:0033617">
    <property type="term" value="P:mitochondrial respiratory chain complex IV assembly"/>
    <property type="evidence" value="ECO:0007669"/>
    <property type="project" value="InterPro"/>
</dbReference>
<evidence type="ECO:0000256" key="3">
    <source>
        <dbReference type="ARBA" id="ARBA00022692"/>
    </source>
</evidence>
<evidence type="ECO:0000313" key="10">
    <source>
        <dbReference type="EMBL" id="ORY79803.1"/>
    </source>
</evidence>
<sequence>MSAAVQARASRLELFKFSLYVFTPMAAFLFFGAPEFYEEHVTPLVSHFRRDEIKQVAPPQTTTELKAELARLRDERLSKKAEREGSARV</sequence>
<accession>A0A1Y2F7D8</accession>
<name>A0A1Y2F7D8_9BASI</name>
<keyword evidence="3 9" id="KW-0812">Transmembrane</keyword>
<comment type="similarity">
    <text evidence="8">Belongs to the PET100 family.</text>
</comment>
<dbReference type="InParanoid" id="A0A1Y2F7D8"/>
<keyword evidence="11" id="KW-1185">Reference proteome</keyword>
<proteinExistence type="inferred from homology"/>
<dbReference type="GO" id="GO:0051082">
    <property type="term" value="F:unfolded protein binding"/>
    <property type="evidence" value="ECO:0007669"/>
    <property type="project" value="TreeGrafter"/>
</dbReference>
<dbReference type="InterPro" id="IPR018625">
    <property type="entry name" value="Pet100"/>
</dbReference>
<organism evidence="10 11">
    <name type="scientific">Leucosporidium creatinivorum</name>
    <dbReference type="NCBI Taxonomy" id="106004"/>
    <lineage>
        <taxon>Eukaryota</taxon>
        <taxon>Fungi</taxon>
        <taxon>Dikarya</taxon>
        <taxon>Basidiomycota</taxon>
        <taxon>Pucciniomycotina</taxon>
        <taxon>Microbotryomycetes</taxon>
        <taxon>Leucosporidiales</taxon>
        <taxon>Leucosporidium</taxon>
    </lineage>
</organism>
<evidence type="ECO:0000256" key="7">
    <source>
        <dbReference type="ARBA" id="ARBA00023136"/>
    </source>
</evidence>
<evidence type="ECO:0000256" key="8">
    <source>
        <dbReference type="ARBA" id="ARBA00038077"/>
    </source>
</evidence>
<evidence type="ECO:0000256" key="4">
    <source>
        <dbReference type="ARBA" id="ARBA00022946"/>
    </source>
</evidence>
<keyword evidence="4" id="KW-0809">Transit peptide</keyword>
<dbReference type="Proteomes" id="UP000193467">
    <property type="component" value="Unassembled WGS sequence"/>
</dbReference>
<evidence type="ECO:0000256" key="6">
    <source>
        <dbReference type="ARBA" id="ARBA00023128"/>
    </source>
</evidence>
<gene>
    <name evidence="10" type="ORF">BCR35DRAFT_304640</name>
</gene>
<dbReference type="EMBL" id="MCGR01000026">
    <property type="protein sequence ID" value="ORY79803.1"/>
    <property type="molecule type" value="Genomic_DNA"/>
</dbReference>
<reference evidence="10 11" key="1">
    <citation type="submission" date="2016-07" db="EMBL/GenBank/DDBJ databases">
        <title>Pervasive Adenine N6-methylation of Active Genes in Fungi.</title>
        <authorList>
            <consortium name="DOE Joint Genome Institute"/>
            <person name="Mondo S.J."/>
            <person name="Dannebaum R.O."/>
            <person name="Kuo R.C."/>
            <person name="Labutti K."/>
            <person name="Haridas S."/>
            <person name="Kuo A."/>
            <person name="Salamov A."/>
            <person name="Ahrendt S.R."/>
            <person name="Lipzen A."/>
            <person name="Sullivan W."/>
            <person name="Andreopoulos W.B."/>
            <person name="Clum A."/>
            <person name="Lindquist E."/>
            <person name="Daum C."/>
            <person name="Ramamoorthy G.K."/>
            <person name="Gryganskyi A."/>
            <person name="Culley D."/>
            <person name="Magnuson J.K."/>
            <person name="James T.Y."/>
            <person name="O'Malley M.A."/>
            <person name="Stajich J.E."/>
            <person name="Spatafora J.W."/>
            <person name="Visel A."/>
            <person name="Grigoriev I.V."/>
        </authorList>
    </citation>
    <scope>NUCLEOTIDE SEQUENCE [LARGE SCALE GENOMIC DNA]</scope>
    <source>
        <strain evidence="10 11">62-1032</strain>
    </source>
</reference>
<keyword evidence="6" id="KW-0496">Mitochondrion</keyword>
<protein>
    <submittedName>
        <fullName evidence="10">Uncharacterized protein</fullName>
    </submittedName>
</protein>
<dbReference type="PANTHER" id="PTHR33968">
    <property type="entry name" value="PROTEIN PET100 HOMOLOG, MITOCHONDRIAL"/>
    <property type="match status" value="1"/>
</dbReference>
<evidence type="ECO:0000256" key="5">
    <source>
        <dbReference type="ARBA" id="ARBA00022989"/>
    </source>
</evidence>
<dbReference type="GO" id="GO:0005743">
    <property type="term" value="C:mitochondrial inner membrane"/>
    <property type="evidence" value="ECO:0007669"/>
    <property type="project" value="TreeGrafter"/>
</dbReference>
<evidence type="ECO:0000256" key="9">
    <source>
        <dbReference type="SAM" id="Phobius"/>
    </source>
</evidence>
<dbReference type="PANTHER" id="PTHR33968:SF1">
    <property type="entry name" value="PROTEIN PET100 HOMOLOG, MITOCHONDRIAL"/>
    <property type="match status" value="1"/>
</dbReference>
<dbReference type="AlphaFoldDB" id="A0A1Y2F7D8"/>
<dbReference type="OrthoDB" id="18175at2759"/>
<evidence type="ECO:0000313" key="11">
    <source>
        <dbReference type="Proteomes" id="UP000193467"/>
    </source>
</evidence>
<dbReference type="Pfam" id="PF09803">
    <property type="entry name" value="Pet100"/>
    <property type="match status" value="1"/>
</dbReference>
<evidence type="ECO:0000256" key="1">
    <source>
        <dbReference type="ARBA" id="ARBA00004167"/>
    </source>
</evidence>
<feature type="transmembrane region" description="Helical" evidence="9">
    <location>
        <begin position="12"/>
        <end position="33"/>
    </location>
</feature>
<comment type="subcellular location">
    <subcellularLocation>
        <location evidence="1">Membrane</location>
        <topology evidence="1">Single-pass membrane protein</topology>
    </subcellularLocation>
    <subcellularLocation>
        <location evidence="2">Mitochondrion membrane</location>
    </subcellularLocation>
</comment>
<keyword evidence="7 9" id="KW-0472">Membrane</keyword>
<dbReference type="STRING" id="106004.A0A1Y2F7D8"/>